<accession>A0A8J9UXC2</accession>
<dbReference type="Proteomes" id="UP000838878">
    <property type="component" value="Chromosome 6"/>
</dbReference>
<dbReference type="OrthoDB" id="8190653at2759"/>
<comment type="subcellular location">
    <subcellularLocation>
        <location evidence="1 6">Membrane</location>
        <topology evidence="1 6">Multi-pass membrane protein</topology>
    </subcellularLocation>
</comment>
<reference evidence="7" key="1">
    <citation type="submission" date="2021-12" db="EMBL/GenBank/DDBJ databases">
        <authorList>
            <person name="Martin H S."/>
        </authorList>
    </citation>
    <scope>NUCLEOTIDE SEQUENCE</scope>
</reference>
<organism evidence="7 8">
    <name type="scientific">Brenthis ino</name>
    <name type="common">lesser marbled fritillary</name>
    <dbReference type="NCBI Taxonomy" id="405034"/>
    <lineage>
        <taxon>Eukaryota</taxon>
        <taxon>Metazoa</taxon>
        <taxon>Ecdysozoa</taxon>
        <taxon>Arthropoda</taxon>
        <taxon>Hexapoda</taxon>
        <taxon>Insecta</taxon>
        <taxon>Pterygota</taxon>
        <taxon>Neoptera</taxon>
        <taxon>Endopterygota</taxon>
        <taxon>Lepidoptera</taxon>
        <taxon>Glossata</taxon>
        <taxon>Ditrysia</taxon>
        <taxon>Papilionoidea</taxon>
        <taxon>Nymphalidae</taxon>
        <taxon>Heliconiinae</taxon>
        <taxon>Argynnini</taxon>
        <taxon>Brenthis</taxon>
    </lineage>
</organism>
<protein>
    <recommendedName>
        <fullName evidence="6">XK-related protein</fullName>
    </recommendedName>
</protein>
<feature type="transmembrane region" description="Helical" evidence="6">
    <location>
        <begin position="163"/>
        <end position="184"/>
    </location>
</feature>
<evidence type="ECO:0000313" key="8">
    <source>
        <dbReference type="Proteomes" id="UP000838878"/>
    </source>
</evidence>
<evidence type="ECO:0000256" key="5">
    <source>
        <dbReference type="ARBA" id="ARBA00023136"/>
    </source>
</evidence>
<evidence type="ECO:0000313" key="7">
    <source>
        <dbReference type="EMBL" id="CAH0726544.1"/>
    </source>
</evidence>
<evidence type="ECO:0000256" key="6">
    <source>
        <dbReference type="RuleBase" id="RU910716"/>
    </source>
</evidence>
<dbReference type="GO" id="GO:0005886">
    <property type="term" value="C:plasma membrane"/>
    <property type="evidence" value="ECO:0007669"/>
    <property type="project" value="UniProtKB-ARBA"/>
</dbReference>
<feature type="transmembrane region" description="Helical" evidence="6">
    <location>
        <begin position="62"/>
        <end position="83"/>
    </location>
</feature>
<dbReference type="EMBL" id="OV170226">
    <property type="protein sequence ID" value="CAH0726544.1"/>
    <property type="molecule type" value="Genomic_DNA"/>
</dbReference>
<evidence type="ECO:0000256" key="4">
    <source>
        <dbReference type="ARBA" id="ARBA00022989"/>
    </source>
</evidence>
<evidence type="ECO:0000256" key="2">
    <source>
        <dbReference type="ARBA" id="ARBA00008789"/>
    </source>
</evidence>
<sequence length="488" mass="55318">MVVCELDSEISGEILGWKLPPWQSLLFHRALPSCGGLVIYLIVICFDLSLIIQNFQNGEKALGVFCCILLAFPALLALLFTLASPPPGLLTEESAFSVKLQNNDIKWILEEILRTLFFPIAGIGRYCYLIFWWIEAVYASRDQDEARTKEALSRARAPSSMELYFFLQAFLHCAPLAIINILDMMARYANPAYDKITIQAVSLVAASLRMASTATMYRRFEREKICGRKYPWSINKSDTQDKNVNNENLEKTNNNEENEPIYEPIIKRQSSSISRKSVECREQVNSDLIEFSPRNSERHFYDDDFLSDVSSDYLPPTQREEDSDEEYVRPISIIDRVAPRRRDVEFTIERVYVPPPPEMPAPRPGSIAVWAEKLIENAESIPTWLSAPPRRKHWEVIQDEPDLPRRVPRSYIRGLEPQDATAAIVHFLGCPSVPFAGKEAEPYNGLRCASSAINRISLWTASLSAAMDACDTSLIYPIPSISQNLTGP</sequence>
<dbReference type="Pfam" id="PF09815">
    <property type="entry name" value="XK-related"/>
    <property type="match status" value="1"/>
</dbReference>
<keyword evidence="4 6" id="KW-1133">Transmembrane helix</keyword>
<name>A0A8J9UXC2_9NEOP</name>
<evidence type="ECO:0000256" key="1">
    <source>
        <dbReference type="ARBA" id="ARBA00004141"/>
    </source>
</evidence>
<evidence type="ECO:0000256" key="3">
    <source>
        <dbReference type="ARBA" id="ARBA00022692"/>
    </source>
</evidence>
<feature type="transmembrane region" description="Helical" evidence="6">
    <location>
        <begin position="30"/>
        <end position="50"/>
    </location>
</feature>
<dbReference type="AlphaFoldDB" id="A0A8J9UXC2"/>
<keyword evidence="5 6" id="KW-0472">Membrane</keyword>
<gene>
    <name evidence="7" type="ORF">BINO364_LOCUS11992</name>
</gene>
<proteinExistence type="inferred from homology"/>
<keyword evidence="3 6" id="KW-0812">Transmembrane</keyword>
<feature type="non-terminal residue" evidence="7">
    <location>
        <position position="488"/>
    </location>
</feature>
<keyword evidence="8" id="KW-1185">Reference proteome</keyword>
<comment type="similarity">
    <text evidence="2 6">Belongs to the XK family.</text>
</comment>
<dbReference type="InterPro" id="IPR018629">
    <property type="entry name" value="XK-rel"/>
</dbReference>
<feature type="transmembrane region" description="Helical" evidence="6">
    <location>
        <begin position="116"/>
        <end position="134"/>
    </location>
</feature>